<reference evidence="2" key="1">
    <citation type="submission" date="2020-11" db="EMBL/GenBank/DDBJ databases">
        <title>Bacterial whole genome sequence for Caenimonas sp. DR4.4.</title>
        <authorList>
            <person name="Le V."/>
            <person name="Ko S.-R."/>
            <person name="Ahn C.-Y."/>
            <person name="Oh H.-M."/>
        </authorList>
    </citation>
    <scope>NUCLEOTIDE SEQUENCE</scope>
    <source>
        <strain evidence="2">DR4.4</strain>
    </source>
</reference>
<feature type="signal peptide" evidence="1">
    <location>
        <begin position="1"/>
        <end position="23"/>
    </location>
</feature>
<feature type="chain" id="PRO_5037334467" evidence="1">
    <location>
        <begin position="24"/>
        <end position="159"/>
    </location>
</feature>
<proteinExistence type="predicted"/>
<evidence type="ECO:0000256" key="1">
    <source>
        <dbReference type="SAM" id="SignalP"/>
    </source>
</evidence>
<sequence>MISKSFSSLVTKLLLAATAAAQASCGGSEPPEPVAVPFTVVGDIFGNLYGEWPVREYVIRNQAELDSAWSTFLSSRVPPAAEPAIDFSRFALVGVSLGWGTPCNAVQITGISRTGSNLAVAYSSVEPGQVQVDCPLVQVPRLQFALVAAPVGMVTFQRK</sequence>
<protein>
    <submittedName>
        <fullName evidence="2">Uncharacterized protein</fullName>
    </submittedName>
</protein>
<evidence type="ECO:0000313" key="3">
    <source>
        <dbReference type="Proteomes" id="UP000651050"/>
    </source>
</evidence>
<dbReference type="RefSeq" id="WP_196988394.1">
    <property type="nucleotide sequence ID" value="NZ_JADWYS010000001.1"/>
</dbReference>
<accession>A0A931MJT7</accession>
<dbReference type="AlphaFoldDB" id="A0A931MJT7"/>
<name>A0A931MJT7_9BURK</name>
<dbReference type="EMBL" id="JADWYS010000001">
    <property type="protein sequence ID" value="MBG9390665.1"/>
    <property type="molecule type" value="Genomic_DNA"/>
</dbReference>
<organism evidence="2 3">
    <name type="scientific">Caenimonas aquaedulcis</name>
    <dbReference type="NCBI Taxonomy" id="2793270"/>
    <lineage>
        <taxon>Bacteria</taxon>
        <taxon>Pseudomonadati</taxon>
        <taxon>Pseudomonadota</taxon>
        <taxon>Betaproteobacteria</taxon>
        <taxon>Burkholderiales</taxon>
        <taxon>Comamonadaceae</taxon>
        <taxon>Caenimonas</taxon>
    </lineage>
</organism>
<comment type="caution">
    <text evidence="2">The sequence shown here is derived from an EMBL/GenBank/DDBJ whole genome shotgun (WGS) entry which is preliminary data.</text>
</comment>
<evidence type="ECO:0000313" key="2">
    <source>
        <dbReference type="EMBL" id="MBG9390665.1"/>
    </source>
</evidence>
<dbReference type="Proteomes" id="UP000651050">
    <property type="component" value="Unassembled WGS sequence"/>
</dbReference>
<gene>
    <name evidence="2" type="ORF">I5803_21720</name>
</gene>
<keyword evidence="3" id="KW-1185">Reference proteome</keyword>
<keyword evidence="1" id="KW-0732">Signal</keyword>